<comment type="caution">
    <text evidence="1">The sequence shown here is derived from an EMBL/GenBank/DDBJ whole genome shotgun (WGS) entry which is preliminary data.</text>
</comment>
<sequence length="135" mass="15196">MALQLHNCSRCERVFIGISGKLCPECVKKQDAALEKVRDYLYDHPGATVQEVIDETGIDEKKILELVKIGYICFENSLLKCSRCGITIERGSHCSSCQRELLHGLHHATASLNNNEQSRAKIFAYNQLQNKTTSK</sequence>
<accession>A0A6I3SJ23</accession>
<evidence type="ECO:0008006" key="3">
    <source>
        <dbReference type="Google" id="ProtNLM"/>
    </source>
</evidence>
<dbReference type="AlphaFoldDB" id="A0A6I3SJ23"/>
<gene>
    <name evidence="1" type="ORF">GJ688_07295</name>
</gene>
<name>A0A6I3SJ23_HELMO</name>
<dbReference type="RefSeq" id="WP_155475887.1">
    <property type="nucleotide sequence ID" value="NZ_WNKU01000006.1"/>
</dbReference>
<evidence type="ECO:0000313" key="2">
    <source>
        <dbReference type="Proteomes" id="UP000430670"/>
    </source>
</evidence>
<evidence type="ECO:0000313" key="1">
    <source>
        <dbReference type="EMBL" id="MTV48785.1"/>
    </source>
</evidence>
<reference evidence="1 2" key="1">
    <citation type="submission" date="2019-11" db="EMBL/GenBank/DDBJ databases">
        <title>Whole-genome sequence of a the green, strictly anaerobic photosynthetic bacterium Heliobacillus mobilis DSM 6151.</title>
        <authorList>
            <person name="Kyndt J.A."/>
            <person name="Meyer T.E."/>
        </authorList>
    </citation>
    <scope>NUCLEOTIDE SEQUENCE [LARGE SCALE GENOMIC DNA]</scope>
    <source>
        <strain evidence="1 2">DSM 6151</strain>
    </source>
</reference>
<dbReference type="Proteomes" id="UP000430670">
    <property type="component" value="Unassembled WGS sequence"/>
</dbReference>
<dbReference type="EMBL" id="WNKU01000006">
    <property type="protein sequence ID" value="MTV48785.1"/>
    <property type="molecule type" value="Genomic_DNA"/>
</dbReference>
<protein>
    <recommendedName>
        <fullName evidence="3">Flagellar protein</fullName>
    </recommendedName>
</protein>
<keyword evidence="2" id="KW-1185">Reference proteome</keyword>
<dbReference type="OrthoDB" id="1739831at2"/>
<proteinExistence type="predicted"/>
<organism evidence="1 2">
    <name type="scientific">Heliobacterium mobile</name>
    <name type="common">Heliobacillus mobilis</name>
    <dbReference type="NCBI Taxonomy" id="28064"/>
    <lineage>
        <taxon>Bacteria</taxon>
        <taxon>Bacillati</taxon>
        <taxon>Bacillota</taxon>
        <taxon>Clostridia</taxon>
        <taxon>Eubacteriales</taxon>
        <taxon>Heliobacteriaceae</taxon>
        <taxon>Heliobacterium</taxon>
    </lineage>
</organism>